<dbReference type="PANTHER" id="PTHR43308">
    <property type="entry name" value="OUTER MEMBRANE PROTEIN ALPHA-RELATED"/>
    <property type="match status" value="1"/>
</dbReference>
<dbReference type="InterPro" id="IPR051465">
    <property type="entry name" value="Cell_Envelope_Struct_Comp"/>
</dbReference>
<feature type="domain" description="SLH" evidence="2">
    <location>
        <begin position="156"/>
        <end position="219"/>
    </location>
</feature>
<accession>A0ABT9UZX6</accession>
<reference evidence="3 4" key="1">
    <citation type="submission" date="2023-07" db="EMBL/GenBank/DDBJ databases">
        <title>Genomic Encyclopedia of Type Strains, Phase IV (KMG-IV): sequencing the most valuable type-strain genomes for metagenomic binning, comparative biology and taxonomic classification.</title>
        <authorList>
            <person name="Goeker M."/>
        </authorList>
    </citation>
    <scope>NUCLEOTIDE SEQUENCE [LARGE SCALE GENOMIC DNA]</scope>
    <source>
        <strain evidence="3 4">DSM 23948</strain>
    </source>
</reference>
<name>A0ABT9UZX6_9BACL</name>
<evidence type="ECO:0000259" key="2">
    <source>
        <dbReference type="PROSITE" id="PS51272"/>
    </source>
</evidence>
<evidence type="ECO:0000313" key="4">
    <source>
        <dbReference type="Proteomes" id="UP001231362"/>
    </source>
</evidence>
<evidence type="ECO:0000256" key="1">
    <source>
        <dbReference type="SAM" id="SignalP"/>
    </source>
</evidence>
<feature type="domain" description="SLH" evidence="2">
    <location>
        <begin position="30"/>
        <end position="97"/>
    </location>
</feature>
<feature type="signal peptide" evidence="1">
    <location>
        <begin position="1"/>
        <end position="22"/>
    </location>
</feature>
<proteinExistence type="predicted"/>
<dbReference type="PROSITE" id="PS51272">
    <property type="entry name" value="SLH"/>
    <property type="match status" value="3"/>
</dbReference>
<evidence type="ECO:0000313" key="3">
    <source>
        <dbReference type="EMBL" id="MDQ0154218.1"/>
    </source>
</evidence>
<feature type="chain" id="PRO_5045842216" description="SLH domain-containing protein" evidence="1">
    <location>
        <begin position="23"/>
        <end position="353"/>
    </location>
</feature>
<dbReference type="Proteomes" id="UP001231362">
    <property type="component" value="Unassembled WGS sequence"/>
</dbReference>
<sequence length="353" mass="39711">MKAIKLFLVSLFALIPFQSAYAATPKTYDNYVPMDEGIEDHWAYDEMDDLINADIVDGFMDNDNNMYVKPENNITRAEFVKLIVTALDLKESGNSQTFTDVKKGDWFYGPVQIASSLGVVNGKSATKFAPNDKINRQEMTKIIVEAFKNTIVFPESGSKTFTDVTDNWAKDYIKKASAAELVNGTGGSKFSPKANATRAQAMVIIHRALQKEQSNVAADEEIVTFLKNHILKENKMSEANNSEGLVKLYEENGTGYYRVLGTEFGGVEFPVEEGEEYTITIDDEKLALKVLEKSNRFATIEVTGMKVTVKYTSKDMNMDFTEDMDGAYQLKKDSVTGAWKIYNYYPYFSEDEL</sequence>
<keyword evidence="1" id="KW-0732">Signal</keyword>
<gene>
    <name evidence="3" type="ORF">J2S07_000522</name>
</gene>
<organism evidence="3 4">
    <name type="scientific">Anoxybacillus andreesenii</name>
    <dbReference type="NCBI Taxonomy" id="1325932"/>
    <lineage>
        <taxon>Bacteria</taxon>
        <taxon>Bacillati</taxon>
        <taxon>Bacillota</taxon>
        <taxon>Bacilli</taxon>
        <taxon>Bacillales</taxon>
        <taxon>Anoxybacillaceae</taxon>
        <taxon>Anoxybacillus</taxon>
    </lineage>
</organism>
<protein>
    <recommendedName>
        <fullName evidence="2">SLH domain-containing protein</fullName>
    </recommendedName>
</protein>
<dbReference type="Pfam" id="PF00395">
    <property type="entry name" value="SLH"/>
    <property type="match status" value="3"/>
</dbReference>
<dbReference type="InterPro" id="IPR001119">
    <property type="entry name" value="SLH_dom"/>
</dbReference>
<dbReference type="RefSeq" id="WP_307148833.1">
    <property type="nucleotide sequence ID" value="NZ_JAUSTU010000002.1"/>
</dbReference>
<keyword evidence="4" id="KW-1185">Reference proteome</keyword>
<comment type="caution">
    <text evidence="3">The sequence shown here is derived from an EMBL/GenBank/DDBJ whole genome shotgun (WGS) entry which is preliminary data.</text>
</comment>
<feature type="domain" description="SLH" evidence="2">
    <location>
        <begin position="98"/>
        <end position="155"/>
    </location>
</feature>
<dbReference type="EMBL" id="JAUSTU010000002">
    <property type="protein sequence ID" value="MDQ0154218.1"/>
    <property type="molecule type" value="Genomic_DNA"/>
</dbReference>